<feature type="compositionally biased region" description="Low complexity" evidence="2">
    <location>
        <begin position="484"/>
        <end position="497"/>
    </location>
</feature>
<feature type="region of interest" description="Disordered" evidence="2">
    <location>
        <begin position="389"/>
        <end position="511"/>
    </location>
</feature>
<gene>
    <name evidence="4" type="ORF">MOPEL_098_00640</name>
</gene>
<dbReference type="STRING" id="1089455.MOPEL_098_00640"/>
<evidence type="ECO:0000313" key="5">
    <source>
        <dbReference type="Proteomes" id="UP000004367"/>
    </source>
</evidence>
<evidence type="ECO:0000256" key="1">
    <source>
        <dbReference type="ARBA" id="ARBA00022801"/>
    </source>
</evidence>
<dbReference type="InterPro" id="IPR000330">
    <property type="entry name" value="SNF2_N"/>
</dbReference>
<evidence type="ECO:0000313" key="4">
    <source>
        <dbReference type="EMBL" id="GAB49197.1"/>
    </source>
</evidence>
<keyword evidence="4" id="KW-0347">Helicase</keyword>
<dbReference type="Pfam" id="PF00176">
    <property type="entry name" value="SNF2-rel_dom"/>
    <property type="match status" value="1"/>
</dbReference>
<feature type="compositionally biased region" description="Basic residues" evidence="2">
    <location>
        <begin position="403"/>
        <end position="426"/>
    </location>
</feature>
<reference evidence="4 5" key="1">
    <citation type="submission" date="2012-02" db="EMBL/GenBank/DDBJ databases">
        <title>Whole genome shotgun sequence of Mobilicoccus pelagius NBRC 104925.</title>
        <authorList>
            <person name="Yoshida Y."/>
            <person name="Hosoyama A."/>
            <person name="Tsuchikane K."/>
            <person name="Katsumata H."/>
            <person name="Yamazaki S."/>
            <person name="Fujita N."/>
        </authorList>
    </citation>
    <scope>NUCLEOTIDE SEQUENCE [LARGE SCALE GENOMIC DNA]</scope>
    <source>
        <strain evidence="4 5">NBRC 104925</strain>
    </source>
</reference>
<name>H5UTY9_9MICO</name>
<comment type="caution">
    <text evidence="4">The sequence shown here is derived from an EMBL/GenBank/DDBJ whole genome shotgun (WGS) entry which is preliminary data.</text>
</comment>
<keyword evidence="4" id="KW-0547">Nucleotide-binding</keyword>
<evidence type="ECO:0000256" key="2">
    <source>
        <dbReference type="SAM" id="MobiDB-lite"/>
    </source>
</evidence>
<dbReference type="SMART" id="SM00487">
    <property type="entry name" value="DEXDc"/>
    <property type="match status" value="1"/>
</dbReference>
<keyword evidence="5" id="KW-1185">Reference proteome</keyword>
<dbReference type="Proteomes" id="UP000004367">
    <property type="component" value="Unassembled WGS sequence"/>
</dbReference>
<dbReference type="AlphaFoldDB" id="H5UTY9"/>
<dbReference type="eggNOG" id="COG0553">
    <property type="taxonomic scope" value="Bacteria"/>
</dbReference>
<dbReference type="PANTHER" id="PTHR45766">
    <property type="entry name" value="DNA ANNEALING HELICASE AND ENDONUCLEASE ZRANB3 FAMILY MEMBER"/>
    <property type="match status" value="1"/>
</dbReference>
<protein>
    <submittedName>
        <fullName evidence="4">Putative helicase</fullName>
    </submittedName>
</protein>
<evidence type="ECO:0000259" key="3">
    <source>
        <dbReference type="PROSITE" id="PS51192"/>
    </source>
</evidence>
<keyword evidence="1" id="KW-0378">Hydrolase</keyword>
<dbReference type="InterPro" id="IPR057342">
    <property type="entry name" value="DEXDc_RapA"/>
</dbReference>
<dbReference type="EMBL" id="BAFE01000075">
    <property type="protein sequence ID" value="GAB49197.1"/>
    <property type="molecule type" value="Genomic_DNA"/>
</dbReference>
<keyword evidence="4" id="KW-0067">ATP-binding</keyword>
<dbReference type="Gene3D" id="3.40.50.10810">
    <property type="entry name" value="Tandem AAA-ATPase domain"/>
    <property type="match status" value="1"/>
</dbReference>
<dbReference type="PROSITE" id="PS51192">
    <property type="entry name" value="HELICASE_ATP_BIND_1"/>
    <property type="match status" value="1"/>
</dbReference>
<organism evidence="4 5">
    <name type="scientific">Mobilicoccus pelagius NBRC 104925</name>
    <dbReference type="NCBI Taxonomy" id="1089455"/>
    <lineage>
        <taxon>Bacteria</taxon>
        <taxon>Bacillati</taxon>
        <taxon>Actinomycetota</taxon>
        <taxon>Actinomycetes</taxon>
        <taxon>Micrococcales</taxon>
        <taxon>Dermatophilaceae</taxon>
        <taxon>Mobilicoccus</taxon>
    </lineage>
</organism>
<sequence>MGELEGIAPGSLVVVRDEEWVVTQVAQTRDGVLVTAQGLGELVAGSTAQFYSELDDIRPFDPRGTRVVADASANHRRARLWLEATLRKTSLPIDDDRLAVTGSMLADALDYQRAAVRKALDPETLRPRILLADAVGLGKTLEIGMSLSELVRRGRGERILVVTPRHVLEQMQHELWCRFALPFVRLDSVGIQRVRRRLPATRNPFGLYKRAIISIDTLKNDRYLAHLRKHRWDAVVIDESHNITNSATQNNRLANVLAPQTDALILASATPHNGKRESFAELVRLLEPTAVTPEGDIDAGELDRLVIRRHRHSPDVATAVGGDWAERQPPHNRLVSASPEEDAIAQELADHWLYAARPTTRPATPGSGRSADALFGWTLQGVPLVPGGARGIGAQPSRPGERHVRRRSRVARAARRPGRGVHHRQVRGAARGVPPHRHRQVVAGAGRRLRRAGRDPALAPRPPHARPRHEAEPGAEPGRIATHSGSGLSSSTLCRLGPENESRFFNSPQPF</sequence>
<feature type="domain" description="Helicase ATP-binding" evidence="3">
    <location>
        <begin position="120"/>
        <end position="289"/>
    </location>
</feature>
<dbReference type="SUPFAM" id="SSF52540">
    <property type="entry name" value="P-loop containing nucleoside triphosphate hydrolases"/>
    <property type="match status" value="1"/>
</dbReference>
<dbReference type="CDD" id="cd18011">
    <property type="entry name" value="DEXDc_RapA"/>
    <property type="match status" value="1"/>
</dbReference>
<dbReference type="InterPro" id="IPR014001">
    <property type="entry name" value="Helicase_ATP-bd"/>
</dbReference>
<accession>H5UTY9</accession>
<dbReference type="InterPro" id="IPR038718">
    <property type="entry name" value="SNF2-like_sf"/>
</dbReference>
<dbReference type="InterPro" id="IPR027417">
    <property type="entry name" value="P-loop_NTPase"/>
</dbReference>
<proteinExistence type="predicted"/>
<dbReference type="GO" id="GO:0004386">
    <property type="term" value="F:helicase activity"/>
    <property type="evidence" value="ECO:0007669"/>
    <property type="project" value="UniProtKB-KW"/>
</dbReference>
<dbReference type="GO" id="GO:0005524">
    <property type="term" value="F:ATP binding"/>
    <property type="evidence" value="ECO:0007669"/>
    <property type="project" value="UniProtKB-KW"/>
</dbReference>
<dbReference type="PANTHER" id="PTHR45766:SF6">
    <property type="entry name" value="SWI_SNF-RELATED MATRIX-ASSOCIATED ACTIN-DEPENDENT REGULATOR OF CHROMATIN SUBFAMILY A-LIKE PROTEIN 1"/>
    <property type="match status" value="1"/>
</dbReference>
<dbReference type="GO" id="GO:0016787">
    <property type="term" value="F:hydrolase activity"/>
    <property type="evidence" value="ECO:0007669"/>
    <property type="project" value="UniProtKB-KW"/>
</dbReference>